<dbReference type="Proteomes" id="UP001383192">
    <property type="component" value="Unassembled WGS sequence"/>
</dbReference>
<reference evidence="3 4" key="1">
    <citation type="submission" date="2024-01" db="EMBL/GenBank/DDBJ databases">
        <title>A draft genome for a cacao thread blight-causing isolate of Paramarasmius palmivorus.</title>
        <authorList>
            <person name="Baruah I.K."/>
            <person name="Bukari Y."/>
            <person name="Amoako-Attah I."/>
            <person name="Meinhardt L.W."/>
            <person name="Bailey B.A."/>
            <person name="Cohen S.P."/>
        </authorList>
    </citation>
    <scope>NUCLEOTIDE SEQUENCE [LARGE SCALE GENOMIC DNA]</scope>
    <source>
        <strain evidence="3 4">GH-12</strain>
    </source>
</reference>
<evidence type="ECO:0008006" key="5">
    <source>
        <dbReference type="Google" id="ProtNLM"/>
    </source>
</evidence>
<dbReference type="AlphaFoldDB" id="A0AAW0CW95"/>
<dbReference type="Pfam" id="PF14226">
    <property type="entry name" value="DIOX_N"/>
    <property type="match status" value="1"/>
</dbReference>
<dbReference type="Pfam" id="PF03171">
    <property type="entry name" value="2OG-FeII_Oxy"/>
    <property type="match status" value="1"/>
</dbReference>
<sequence>MFLLQHLNRILQRLYSQPASEASDLPEYVAPPPTTENLEWADLAIIDFSQANTPAGRQELAKQICQAMKTHGFFYIVNHGYTTEKTKRIFSIANATFDLVGAEEKRQLAGQSEEVYEGYKPRRTWQIEQGVADQIEHYNSELELARICVQLMNLLYQVNRSVRKREHPTVLKPHLDEIQAFAEHNHNHILFNILRIMAIGMDLPEETFVEKHRFEAPGESSDIGSITILWSQPISGLQILSPDGIWRYIRHIENALVVNTGDVMKLLSGGFYKPTIHRVVQPPIDQAKLERLGVFYFAMAADDIKLASVGGGGDNETVAPTMGDWRKQRTGKYGKGTMKQSQTDGQVEEEVILGVTVKEYN</sequence>
<accession>A0AAW0CW95</accession>
<name>A0AAW0CW95_9AGAR</name>
<dbReference type="SUPFAM" id="SSF51197">
    <property type="entry name" value="Clavaminate synthase-like"/>
    <property type="match status" value="1"/>
</dbReference>
<feature type="domain" description="Isopenicillin N synthase-like Fe(2+) 2OG dioxygenase" evidence="1">
    <location>
        <begin position="218"/>
        <end position="283"/>
    </location>
</feature>
<protein>
    <recommendedName>
        <fullName evidence="5">Clavaminate synthase-like protein</fullName>
    </recommendedName>
</protein>
<evidence type="ECO:0000313" key="4">
    <source>
        <dbReference type="Proteomes" id="UP001383192"/>
    </source>
</evidence>
<evidence type="ECO:0000259" key="2">
    <source>
        <dbReference type="Pfam" id="PF14226"/>
    </source>
</evidence>
<dbReference type="EMBL" id="JAYKXP010000029">
    <property type="protein sequence ID" value="KAK7043181.1"/>
    <property type="molecule type" value="Genomic_DNA"/>
</dbReference>
<dbReference type="PANTHER" id="PTHR47990">
    <property type="entry name" value="2-OXOGLUTARATE (2OG) AND FE(II)-DEPENDENT OXYGENASE SUPERFAMILY PROTEIN-RELATED"/>
    <property type="match status" value="1"/>
</dbReference>
<dbReference type="InterPro" id="IPR027443">
    <property type="entry name" value="IPNS-like_sf"/>
</dbReference>
<dbReference type="InterPro" id="IPR050231">
    <property type="entry name" value="Iron_ascorbate_oxido_reductase"/>
</dbReference>
<dbReference type="Gene3D" id="2.60.120.330">
    <property type="entry name" value="B-lactam Antibiotic, Isopenicillin N Synthase, Chain"/>
    <property type="match status" value="1"/>
</dbReference>
<comment type="caution">
    <text evidence="3">The sequence shown here is derived from an EMBL/GenBank/DDBJ whole genome shotgun (WGS) entry which is preliminary data.</text>
</comment>
<dbReference type="InterPro" id="IPR044861">
    <property type="entry name" value="IPNS-like_FE2OG_OXY"/>
</dbReference>
<feature type="domain" description="Non-haem dioxygenase N-terminal" evidence="2">
    <location>
        <begin position="45"/>
        <end position="141"/>
    </location>
</feature>
<dbReference type="InterPro" id="IPR026992">
    <property type="entry name" value="DIOX_N"/>
</dbReference>
<evidence type="ECO:0000259" key="1">
    <source>
        <dbReference type="Pfam" id="PF03171"/>
    </source>
</evidence>
<keyword evidence="4" id="KW-1185">Reference proteome</keyword>
<gene>
    <name evidence="3" type="ORF">VNI00_008535</name>
</gene>
<evidence type="ECO:0000313" key="3">
    <source>
        <dbReference type="EMBL" id="KAK7043181.1"/>
    </source>
</evidence>
<proteinExistence type="predicted"/>
<organism evidence="3 4">
    <name type="scientific">Paramarasmius palmivorus</name>
    <dbReference type="NCBI Taxonomy" id="297713"/>
    <lineage>
        <taxon>Eukaryota</taxon>
        <taxon>Fungi</taxon>
        <taxon>Dikarya</taxon>
        <taxon>Basidiomycota</taxon>
        <taxon>Agaricomycotina</taxon>
        <taxon>Agaricomycetes</taxon>
        <taxon>Agaricomycetidae</taxon>
        <taxon>Agaricales</taxon>
        <taxon>Marasmiineae</taxon>
        <taxon>Marasmiaceae</taxon>
        <taxon>Paramarasmius</taxon>
    </lineage>
</organism>